<dbReference type="Pfam" id="PF10369">
    <property type="entry name" value="ALS_ss_C"/>
    <property type="match status" value="1"/>
</dbReference>
<evidence type="ECO:0000256" key="5">
    <source>
        <dbReference type="ARBA" id="ARBA00022605"/>
    </source>
</evidence>
<dbReference type="PANTHER" id="PTHR30239:SF0">
    <property type="entry name" value="ACETOLACTATE SYNTHASE SMALL SUBUNIT 1, CHLOROPLASTIC"/>
    <property type="match status" value="1"/>
</dbReference>
<keyword evidence="11" id="KW-1185">Reference proteome</keyword>
<evidence type="ECO:0000256" key="7">
    <source>
        <dbReference type="ARBA" id="ARBA00048670"/>
    </source>
</evidence>
<keyword evidence="6 8" id="KW-0100">Branched-chain amino acid biosynthesis</keyword>
<dbReference type="EMBL" id="CP019070">
    <property type="protein sequence ID" value="APW65711.1"/>
    <property type="molecule type" value="Genomic_DNA"/>
</dbReference>
<evidence type="ECO:0000259" key="9">
    <source>
        <dbReference type="PROSITE" id="PS51671"/>
    </source>
</evidence>
<accession>A0A1P8KMD1</accession>
<dbReference type="KEGG" id="alp:LPB137_07530"/>
<name>A0A1P8KMD1_9BACT</name>
<dbReference type="UniPathway" id="UPA00049">
    <property type="reaction ID" value="UER00059"/>
</dbReference>
<dbReference type="GO" id="GO:1990610">
    <property type="term" value="F:acetolactate synthase regulator activity"/>
    <property type="evidence" value="ECO:0007669"/>
    <property type="project" value="UniProtKB-UniRule"/>
</dbReference>
<dbReference type="GO" id="GO:0009099">
    <property type="term" value="P:L-valine biosynthetic process"/>
    <property type="evidence" value="ECO:0007669"/>
    <property type="project" value="UniProtKB-UniRule"/>
</dbReference>
<comment type="similarity">
    <text evidence="3 8">Belongs to the acetolactate synthase small subunit family.</text>
</comment>
<evidence type="ECO:0000313" key="10">
    <source>
        <dbReference type="EMBL" id="APW65711.1"/>
    </source>
</evidence>
<comment type="pathway">
    <text evidence="2 8">Amino-acid biosynthesis; L-valine biosynthesis; L-valine from pyruvate: step 1/4.</text>
</comment>
<dbReference type="CDD" id="cd04878">
    <property type="entry name" value="ACT_AHAS"/>
    <property type="match status" value="1"/>
</dbReference>
<evidence type="ECO:0000256" key="2">
    <source>
        <dbReference type="ARBA" id="ARBA00005025"/>
    </source>
</evidence>
<reference evidence="10 11" key="1">
    <citation type="submission" date="2017-01" db="EMBL/GenBank/DDBJ databases">
        <title>Genome sequencing of Arcobacter sp. LPB0137.</title>
        <authorList>
            <person name="Lee G.-W."/>
            <person name="Yi H."/>
        </authorList>
    </citation>
    <scope>NUCLEOTIDE SEQUENCE [LARGE SCALE GENOMIC DNA]</scope>
    <source>
        <strain evidence="10 11">LPB0137</strain>
    </source>
</reference>
<dbReference type="NCBIfam" id="TIGR00119">
    <property type="entry name" value="acolac_sm"/>
    <property type="match status" value="1"/>
</dbReference>
<keyword evidence="5 8" id="KW-0028">Amino-acid biosynthesis</keyword>
<dbReference type="InterPro" id="IPR045865">
    <property type="entry name" value="ACT-like_dom_sf"/>
</dbReference>
<evidence type="ECO:0000256" key="4">
    <source>
        <dbReference type="ARBA" id="ARBA00011744"/>
    </source>
</evidence>
<evidence type="ECO:0000256" key="6">
    <source>
        <dbReference type="ARBA" id="ARBA00023304"/>
    </source>
</evidence>
<dbReference type="InterPro" id="IPR002912">
    <property type="entry name" value="ACT_dom"/>
</dbReference>
<comment type="subunit">
    <text evidence="4 8">Dimer of large and small chains.</text>
</comment>
<evidence type="ECO:0000313" key="11">
    <source>
        <dbReference type="Proteomes" id="UP000186074"/>
    </source>
</evidence>
<dbReference type="Gene3D" id="3.30.70.1150">
    <property type="entry name" value="ACT-like. Chain A, domain 2"/>
    <property type="match status" value="1"/>
</dbReference>
<keyword evidence="8" id="KW-0808">Transferase</keyword>
<dbReference type="UniPathway" id="UPA00047">
    <property type="reaction ID" value="UER00055"/>
</dbReference>
<dbReference type="InterPro" id="IPR054480">
    <property type="entry name" value="AHAS_small-like_ACT"/>
</dbReference>
<organism evidence="10 11">
    <name type="scientific">Poseidonibacter parvus</name>
    <dbReference type="NCBI Taxonomy" id="1850254"/>
    <lineage>
        <taxon>Bacteria</taxon>
        <taxon>Pseudomonadati</taxon>
        <taxon>Campylobacterota</taxon>
        <taxon>Epsilonproteobacteria</taxon>
        <taxon>Campylobacterales</taxon>
        <taxon>Arcobacteraceae</taxon>
        <taxon>Poseidonibacter</taxon>
    </lineage>
</organism>
<dbReference type="PROSITE" id="PS51671">
    <property type="entry name" value="ACT"/>
    <property type="match status" value="1"/>
</dbReference>
<comment type="catalytic activity">
    <reaction evidence="7 8">
        <text>2 pyruvate + H(+) = (2S)-2-acetolactate + CO2</text>
        <dbReference type="Rhea" id="RHEA:25249"/>
        <dbReference type="ChEBI" id="CHEBI:15361"/>
        <dbReference type="ChEBI" id="CHEBI:15378"/>
        <dbReference type="ChEBI" id="CHEBI:16526"/>
        <dbReference type="ChEBI" id="CHEBI:58476"/>
        <dbReference type="EC" id="2.2.1.6"/>
    </reaction>
</comment>
<dbReference type="NCBIfam" id="NF008864">
    <property type="entry name" value="PRK11895.1"/>
    <property type="match status" value="1"/>
</dbReference>
<dbReference type="STRING" id="1850254.LPB137_07530"/>
<dbReference type="GO" id="GO:0009097">
    <property type="term" value="P:isoleucine biosynthetic process"/>
    <property type="evidence" value="ECO:0007669"/>
    <property type="project" value="UniProtKB-UniRule"/>
</dbReference>
<sequence>MNNFNHYYDSETTRQVISVVVMNEHNVLSRIVGLFSARGYNIDSLTVAPMEGSEYSRMTIVTTGDKRVIDQIVKQLNKLIPVLKVNEHRNVVEKDTVLMKFSIENNLSDIDVIARAYHGSIQNVTDEAIIVSATDSSMRIMNFIKVMQKFNPLEVVRSGIVAMER</sequence>
<dbReference type="GO" id="GO:0003984">
    <property type="term" value="F:acetolactate synthase activity"/>
    <property type="evidence" value="ECO:0007669"/>
    <property type="project" value="UniProtKB-UniRule"/>
</dbReference>
<dbReference type="GO" id="GO:0005829">
    <property type="term" value="C:cytosol"/>
    <property type="evidence" value="ECO:0007669"/>
    <property type="project" value="TreeGrafter"/>
</dbReference>
<proteinExistence type="inferred from homology"/>
<dbReference type="RefSeq" id="WP_076086539.1">
    <property type="nucleotide sequence ID" value="NZ_CP019070.1"/>
</dbReference>
<dbReference type="Gene3D" id="3.30.70.260">
    <property type="match status" value="1"/>
</dbReference>
<dbReference type="InterPro" id="IPR004789">
    <property type="entry name" value="Acetalactate_synth_ssu"/>
</dbReference>
<comment type="pathway">
    <text evidence="1 8">Amino-acid biosynthesis; L-isoleucine biosynthesis; L-isoleucine from 2-oxobutanoate: step 1/4.</text>
</comment>
<dbReference type="FunFam" id="3.30.70.260:FF:000001">
    <property type="entry name" value="Acetolactate synthase, small subunit"/>
    <property type="match status" value="1"/>
</dbReference>
<dbReference type="InterPro" id="IPR039557">
    <property type="entry name" value="AHAS_ACT"/>
</dbReference>
<dbReference type="Proteomes" id="UP000186074">
    <property type="component" value="Chromosome"/>
</dbReference>
<comment type="function">
    <text evidence="8">Catalyzes the conversion of 2 pyruvate molecules into acetolactate in the first common step of the biosynthetic pathway of the branched-amino acids such as leucine, isoleucine, and valine.</text>
</comment>
<feature type="domain" description="ACT" evidence="9">
    <location>
        <begin position="16"/>
        <end position="90"/>
    </location>
</feature>
<protein>
    <recommendedName>
        <fullName evidence="8">Acetolactate synthase small subunit</fullName>
        <shortName evidence="8">AHAS</shortName>
        <shortName evidence="8">ALS</shortName>
        <ecNumber evidence="8">2.2.1.6</ecNumber>
    </recommendedName>
    <alternativeName>
        <fullName evidence="8">Acetohydroxy-acid synthase small subunit</fullName>
    </alternativeName>
</protein>
<evidence type="ECO:0000256" key="8">
    <source>
        <dbReference type="RuleBase" id="RU368092"/>
    </source>
</evidence>
<evidence type="ECO:0000256" key="1">
    <source>
        <dbReference type="ARBA" id="ARBA00004974"/>
    </source>
</evidence>
<dbReference type="PANTHER" id="PTHR30239">
    <property type="entry name" value="ACETOLACTATE SYNTHASE SMALL SUBUNIT"/>
    <property type="match status" value="1"/>
</dbReference>
<dbReference type="EC" id="2.2.1.6" evidence="8"/>
<evidence type="ECO:0000256" key="3">
    <source>
        <dbReference type="ARBA" id="ARBA00006341"/>
    </source>
</evidence>
<dbReference type="AlphaFoldDB" id="A0A1P8KMD1"/>
<dbReference type="OrthoDB" id="9787365at2"/>
<dbReference type="Pfam" id="PF22629">
    <property type="entry name" value="ACT_AHAS_ss"/>
    <property type="match status" value="1"/>
</dbReference>
<dbReference type="InterPro" id="IPR019455">
    <property type="entry name" value="Acetolactate_synth_ssu_C"/>
</dbReference>
<dbReference type="SUPFAM" id="SSF55021">
    <property type="entry name" value="ACT-like"/>
    <property type="match status" value="2"/>
</dbReference>
<dbReference type="InterPro" id="IPR027271">
    <property type="entry name" value="Acetolactate_synth/TF_NikR_C"/>
</dbReference>
<gene>
    <name evidence="10" type="ORF">LPB137_07530</name>
</gene>